<feature type="region of interest" description="Disordered" evidence="8">
    <location>
        <begin position="130"/>
        <end position="157"/>
    </location>
</feature>
<dbReference type="Proteomes" id="UP000186922">
    <property type="component" value="Unassembled WGS sequence"/>
</dbReference>
<proteinExistence type="inferred from homology"/>
<evidence type="ECO:0000256" key="7">
    <source>
        <dbReference type="RuleBase" id="RU365065"/>
    </source>
</evidence>
<gene>
    <name evidence="9" type="primary">RvY_13086</name>
    <name evidence="9" type="synonym">RvY_13086.2</name>
    <name evidence="9" type="ORF">RvY_13086-2</name>
</gene>
<keyword evidence="5 7" id="KW-1133">Transmembrane helix</keyword>
<feature type="transmembrane region" description="Helical" evidence="7">
    <location>
        <begin position="231"/>
        <end position="254"/>
    </location>
</feature>
<comment type="function">
    <text evidence="7">May be involved in iron transport and iron homeostasis.</text>
</comment>
<dbReference type="InterPro" id="IPR009716">
    <property type="entry name" value="Ferroportin-1"/>
</dbReference>
<dbReference type="PANTHER" id="PTHR11660">
    <property type="entry name" value="SOLUTE CARRIER FAMILY 40 MEMBER"/>
    <property type="match status" value="1"/>
</dbReference>
<dbReference type="InterPro" id="IPR036259">
    <property type="entry name" value="MFS_trans_sf"/>
</dbReference>
<keyword evidence="6 7" id="KW-0472">Membrane</keyword>
<evidence type="ECO:0000256" key="3">
    <source>
        <dbReference type="ARBA" id="ARBA00022448"/>
    </source>
</evidence>
<comment type="similarity">
    <text evidence="2 7">Belongs to the ferroportin (FP) (TC 2.A.100) family. SLC40A subfamily.</text>
</comment>
<evidence type="ECO:0000256" key="2">
    <source>
        <dbReference type="ARBA" id="ARBA00006279"/>
    </source>
</evidence>
<evidence type="ECO:0000313" key="9">
    <source>
        <dbReference type="EMBL" id="GAV02539.1"/>
    </source>
</evidence>
<reference evidence="9 10" key="1">
    <citation type="journal article" date="2016" name="Nat. Commun.">
        <title>Extremotolerant tardigrade genome and improved radiotolerance of human cultured cells by tardigrade-unique protein.</title>
        <authorList>
            <person name="Hashimoto T."/>
            <person name="Horikawa D.D."/>
            <person name="Saito Y."/>
            <person name="Kuwahara H."/>
            <person name="Kozuka-Hata H."/>
            <person name="Shin-I T."/>
            <person name="Minakuchi Y."/>
            <person name="Ohishi K."/>
            <person name="Motoyama A."/>
            <person name="Aizu T."/>
            <person name="Enomoto A."/>
            <person name="Kondo K."/>
            <person name="Tanaka S."/>
            <person name="Hara Y."/>
            <person name="Koshikawa S."/>
            <person name="Sagara H."/>
            <person name="Miura T."/>
            <person name="Yokobori S."/>
            <person name="Miyagawa K."/>
            <person name="Suzuki Y."/>
            <person name="Kubo T."/>
            <person name="Oyama M."/>
            <person name="Kohara Y."/>
            <person name="Fujiyama A."/>
            <person name="Arakawa K."/>
            <person name="Katayama T."/>
            <person name="Toyoda A."/>
            <person name="Kunieda T."/>
        </authorList>
    </citation>
    <scope>NUCLEOTIDE SEQUENCE [LARGE SCALE GENOMIC DNA]</scope>
    <source>
        <strain evidence="9 10">YOKOZUNA-1</strain>
    </source>
</reference>
<dbReference type="PANTHER" id="PTHR11660:SF57">
    <property type="entry name" value="SOLUTE CARRIER FAMILY 40 MEMBER"/>
    <property type="match status" value="1"/>
</dbReference>
<dbReference type="STRING" id="947166.A0A1D1VVA1"/>
<protein>
    <recommendedName>
        <fullName evidence="7">Solute carrier family 40 member</fullName>
    </recommendedName>
</protein>
<evidence type="ECO:0000313" key="10">
    <source>
        <dbReference type="Proteomes" id="UP000186922"/>
    </source>
</evidence>
<name>A0A1D1VVA1_RAMVA</name>
<comment type="caution">
    <text evidence="7">Lacks conserved residue(s) required for the propagation of feature annotation.</text>
</comment>
<dbReference type="GO" id="GO:0016020">
    <property type="term" value="C:membrane"/>
    <property type="evidence" value="ECO:0007669"/>
    <property type="project" value="UniProtKB-SubCell"/>
</dbReference>
<dbReference type="Pfam" id="PF06963">
    <property type="entry name" value="FPN1"/>
    <property type="match status" value="1"/>
</dbReference>
<feature type="compositionally biased region" description="Basic and acidic residues" evidence="8">
    <location>
        <begin position="1"/>
        <end position="24"/>
    </location>
</feature>
<evidence type="ECO:0000256" key="1">
    <source>
        <dbReference type="ARBA" id="ARBA00004141"/>
    </source>
</evidence>
<dbReference type="SUPFAM" id="SSF103473">
    <property type="entry name" value="MFS general substrate transporter"/>
    <property type="match status" value="1"/>
</dbReference>
<dbReference type="GO" id="GO:0005381">
    <property type="term" value="F:iron ion transmembrane transporter activity"/>
    <property type="evidence" value="ECO:0007669"/>
    <property type="project" value="UniProtKB-UniRule"/>
</dbReference>
<keyword evidence="4 7" id="KW-0812">Transmembrane</keyword>
<feature type="transmembrane region" description="Helical" evidence="7">
    <location>
        <begin position="266"/>
        <end position="285"/>
    </location>
</feature>
<comment type="subcellular location">
    <subcellularLocation>
        <location evidence="1 7">Membrane</location>
        <topology evidence="1 7">Multi-pass membrane protein</topology>
    </subcellularLocation>
</comment>
<evidence type="ECO:0000256" key="6">
    <source>
        <dbReference type="ARBA" id="ARBA00023136"/>
    </source>
</evidence>
<dbReference type="AlphaFoldDB" id="A0A1D1VVA1"/>
<evidence type="ECO:0000256" key="5">
    <source>
        <dbReference type="ARBA" id="ARBA00022989"/>
    </source>
</evidence>
<organism evidence="9 10">
    <name type="scientific">Ramazzottius varieornatus</name>
    <name type="common">Water bear</name>
    <name type="synonym">Tardigrade</name>
    <dbReference type="NCBI Taxonomy" id="947166"/>
    <lineage>
        <taxon>Eukaryota</taxon>
        <taxon>Metazoa</taxon>
        <taxon>Ecdysozoa</taxon>
        <taxon>Tardigrada</taxon>
        <taxon>Eutardigrada</taxon>
        <taxon>Parachela</taxon>
        <taxon>Hypsibioidea</taxon>
        <taxon>Ramazzottiidae</taxon>
        <taxon>Ramazzottius</taxon>
    </lineage>
</organism>
<accession>A0A1D1VVA1</accession>
<dbReference type="EMBL" id="BDGG01000008">
    <property type="protein sequence ID" value="GAV02539.1"/>
    <property type="molecule type" value="Genomic_DNA"/>
</dbReference>
<sequence>MLADEERSLHGDVGLDGRRDRAPNDAHPTMYPGRTAEVIAAEDLEDSDHDMRSLDKNGRVARDVVHDEDVQDISENDALESKVLLLKSVYESPRPYDEPEDDVTNNDSLAEILPKAPSRFKKQARLQRLEEKSSDFKDSGATMSEKPSPTSTVPVSDASSENEVKWLLYAAEILGRWGDRMWAFTSALFLLELFPGTMLLPAVYGLVVGLCVILLGALIGEWVDRTPRLAAVRLSLMTQNSCVALAALVLTFALLYKDSMPDSGKIWCVVGFLLFAVLADCGRVVSKCSFCMQSSNQLYQERQIELTVLSNSGYEHYC</sequence>
<evidence type="ECO:0000256" key="4">
    <source>
        <dbReference type="ARBA" id="ARBA00022692"/>
    </source>
</evidence>
<feature type="region of interest" description="Disordered" evidence="8">
    <location>
        <begin position="1"/>
        <end position="32"/>
    </location>
</feature>
<dbReference type="OrthoDB" id="648861at2759"/>
<keyword evidence="3 7" id="KW-0813">Transport</keyword>
<keyword evidence="7" id="KW-0406">Ion transport</keyword>
<comment type="caution">
    <text evidence="9">The sequence shown here is derived from an EMBL/GenBank/DDBJ whole genome shotgun (WGS) entry which is preliminary data.</text>
</comment>
<keyword evidence="10" id="KW-1185">Reference proteome</keyword>
<feature type="compositionally biased region" description="Polar residues" evidence="8">
    <location>
        <begin position="141"/>
        <end position="157"/>
    </location>
</feature>
<feature type="transmembrane region" description="Helical" evidence="7">
    <location>
        <begin position="198"/>
        <end position="219"/>
    </location>
</feature>
<evidence type="ECO:0000256" key="8">
    <source>
        <dbReference type="SAM" id="MobiDB-lite"/>
    </source>
</evidence>